<protein>
    <recommendedName>
        <fullName evidence="2">non-specific serine/threonine protein kinase</fullName>
        <ecNumber evidence="2">2.7.11.1</ecNumber>
    </recommendedName>
</protein>
<feature type="region of interest" description="Disordered" evidence="10">
    <location>
        <begin position="230"/>
        <end position="251"/>
    </location>
</feature>
<reference evidence="13" key="1">
    <citation type="submission" date="2022-03" db="EMBL/GenBank/DDBJ databases">
        <title>A functionally conserved STORR gene fusion in Papaver species that diverged 16.8 million years ago.</title>
        <authorList>
            <person name="Catania T."/>
        </authorList>
    </citation>
    <scope>NUCLEOTIDE SEQUENCE</scope>
    <source>
        <strain evidence="13">S-191538</strain>
    </source>
</reference>
<evidence type="ECO:0000256" key="1">
    <source>
        <dbReference type="ARBA" id="ARBA00009903"/>
    </source>
</evidence>
<dbReference type="PROSITE" id="PS00108">
    <property type="entry name" value="PROTEIN_KINASE_ST"/>
    <property type="match status" value="1"/>
</dbReference>
<evidence type="ECO:0000313" key="14">
    <source>
        <dbReference type="Proteomes" id="UP001177140"/>
    </source>
</evidence>
<feature type="region of interest" description="Disordered" evidence="10">
    <location>
        <begin position="56"/>
        <end position="76"/>
    </location>
</feature>
<evidence type="ECO:0000259" key="11">
    <source>
        <dbReference type="PROSITE" id="PS50011"/>
    </source>
</evidence>
<evidence type="ECO:0000256" key="3">
    <source>
        <dbReference type="ARBA" id="ARBA00022527"/>
    </source>
</evidence>
<evidence type="ECO:0000256" key="5">
    <source>
        <dbReference type="ARBA" id="ARBA00022741"/>
    </source>
</evidence>
<dbReference type="FunFam" id="1.10.510.10:FF:000312">
    <property type="entry name" value="Serine/threonine-protein kinase OXI1"/>
    <property type="match status" value="1"/>
</dbReference>
<keyword evidence="6" id="KW-0418">Kinase</keyword>
<dbReference type="PROSITE" id="PS51285">
    <property type="entry name" value="AGC_KINASE_CTER"/>
    <property type="match status" value="1"/>
</dbReference>
<proteinExistence type="inferred from homology"/>
<organism evidence="13 14">
    <name type="scientific">Papaver nudicaule</name>
    <name type="common">Iceland poppy</name>
    <dbReference type="NCBI Taxonomy" id="74823"/>
    <lineage>
        <taxon>Eukaryota</taxon>
        <taxon>Viridiplantae</taxon>
        <taxon>Streptophyta</taxon>
        <taxon>Embryophyta</taxon>
        <taxon>Tracheophyta</taxon>
        <taxon>Spermatophyta</taxon>
        <taxon>Magnoliopsida</taxon>
        <taxon>Ranunculales</taxon>
        <taxon>Papaveraceae</taxon>
        <taxon>Papaveroideae</taxon>
        <taxon>Papaver</taxon>
    </lineage>
</organism>
<dbReference type="Gene3D" id="1.10.510.10">
    <property type="entry name" value="Transferase(Phosphotransferase) domain 1"/>
    <property type="match status" value="1"/>
</dbReference>
<evidence type="ECO:0000313" key="13">
    <source>
        <dbReference type="EMBL" id="MCL7035659.1"/>
    </source>
</evidence>
<feature type="domain" description="Protein kinase" evidence="11">
    <location>
        <begin position="16"/>
        <end position="348"/>
    </location>
</feature>
<dbReference type="InterPro" id="IPR011009">
    <property type="entry name" value="Kinase-like_dom_sf"/>
</dbReference>
<dbReference type="AlphaFoldDB" id="A0AA41V9A3"/>
<evidence type="ECO:0000256" key="8">
    <source>
        <dbReference type="ARBA" id="ARBA00047899"/>
    </source>
</evidence>
<keyword evidence="4" id="KW-0808">Transferase</keyword>
<dbReference type="InterPro" id="IPR000961">
    <property type="entry name" value="AGC-kinase_C"/>
</dbReference>
<accession>A0AA41V9A3</accession>
<feature type="compositionally biased region" description="Basic and acidic residues" evidence="10">
    <location>
        <begin position="56"/>
        <end position="69"/>
    </location>
</feature>
<evidence type="ECO:0000256" key="6">
    <source>
        <dbReference type="ARBA" id="ARBA00022777"/>
    </source>
</evidence>
<dbReference type="InterPro" id="IPR008271">
    <property type="entry name" value="Ser/Thr_kinase_AS"/>
</dbReference>
<dbReference type="Pfam" id="PF00069">
    <property type="entry name" value="Pkinase"/>
    <property type="match status" value="2"/>
</dbReference>
<dbReference type="SMART" id="SM00220">
    <property type="entry name" value="S_TKc"/>
    <property type="match status" value="1"/>
</dbReference>
<evidence type="ECO:0000256" key="10">
    <source>
        <dbReference type="SAM" id="MobiDB-lite"/>
    </source>
</evidence>
<sequence length="437" mass="49693">MIEENHQSPLIDLQSLKALSVLGRGAKGVVFQVAQNKQESLALKVISKSFIENKNKNKKNSQVEEDKKGSSGSETATEEEDVYRRIWFERDVLRLFDHPLLPKLKGVIVTDEIVGFAIDYCNGGDLSSLRKKQSEKMFSDDIIRFFAAELVLALEYLHGLGIVYRDLKPENIMVQENGHLMLVDFDLSTKISMKSENYQSRSSIDRSMPKETKKKKYRFPILNFCSSGIGSDESDRNPEARVNSVRSDSEKSNSFVGTEEYVAPEIISGNGHDFSVDWWGLGVVLYEMLYGKTPFRGVNRQETFFRILTRNPELVGEKTALRDLIGKLLEKDPTQRICLEEIKNHEFFGGLNWDKILHISRPPFIPSPNVVEGNVEEEGMEVINGIDVKTFVHIVFNGVESDEVVVVEKDEMKKSKDHWVEGLSNPTTKKNDDFSLF</sequence>
<dbReference type="PANTHER" id="PTHR45637">
    <property type="entry name" value="FLIPPASE KINASE 1-RELATED"/>
    <property type="match status" value="1"/>
</dbReference>
<feature type="domain" description="AGC-kinase C-terminal" evidence="12">
    <location>
        <begin position="349"/>
        <end position="437"/>
    </location>
</feature>
<comment type="catalytic activity">
    <reaction evidence="8">
        <text>L-threonyl-[protein] + ATP = O-phospho-L-threonyl-[protein] + ADP + H(+)</text>
        <dbReference type="Rhea" id="RHEA:46608"/>
        <dbReference type="Rhea" id="RHEA-COMP:11060"/>
        <dbReference type="Rhea" id="RHEA-COMP:11605"/>
        <dbReference type="ChEBI" id="CHEBI:15378"/>
        <dbReference type="ChEBI" id="CHEBI:30013"/>
        <dbReference type="ChEBI" id="CHEBI:30616"/>
        <dbReference type="ChEBI" id="CHEBI:61977"/>
        <dbReference type="ChEBI" id="CHEBI:456216"/>
        <dbReference type="EC" id="2.7.11.1"/>
    </reaction>
</comment>
<evidence type="ECO:0000256" key="9">
    <source>
        <dbReference type="ARBA" id="ARBA00048679"/>
    </source>
</evidence>
<evidence type="ECO:0000259" key="12">
    <source>
        <dbReference type="PROSITE" id="PS51285"/>
    </source>
</evidence>
<dbReference type="SUPFAM" id="SSF56112">
    <property type="entry name" value="Protein kinase-like (PK-like)"/>
    <property type="match status" value="1"/>
</dbReference>
<dbReference type="GO" id="GO:0005524">
    <property type="term" value="F:ATP binding"/>
    <property type="evidence" value="ECO:0007669"/>
    <property type="project" value="UniProtKB-KW"/>
</dbReference>
<name>A0AA41V9A3_PAPNU</name>
<keyword evidence="5" id="KW-0547">Nucleotide-binding</keyword>
<dbReference type="Gene3D" id="3.30.200.20">
    <property type="entry name" value="Phosphorylase Kinase, domain 1"/>
    <property type="match status" value="1"/>
</dbReference>
<dbReference type="FunFam" id="1.10.510.10:FF:000294">
    <property type="entry name" value="Serine/threonine-protein kinase OXI1"/>
    <property type="match status" value="1"/>
</dbReference>
<keyword evidence="14" id="KW-1185">Reference proteome</keyword>
<comment type="caution">
    <text evidence="13">The sequence shown here is derived from an EMBL/GenBank/DDBJ whole genome shotgun (WGS) entry which is preliminary data.</text>
</comment>
<comment type="similarity">
    <text evidence="1">Belongs to the protein kinase superfamily. AGC Ser/Thr protein kinase family.</text>
</comment>
<keyword evidence="7" id="KW-0067">ATP-binding</keyword>
<dbReference type="PROSITE" id="PS50011">
    <property type="entry name" value="PROTEIN_KINASE_DOM"/>
    <property type="match status" value="1"/>
</dbReference>
<comment type="catalytic activity">
    <reaction evidence="9">
        <text>L-seryl-[protein] + ATP = O-phospho-L-seryl-[protein] + ADP + H(+)</text>
        <dbReference type="Rhea" id="RHEA:17989"/>
        <dbReference type="Rhea" id="RHEA-COMP:9863"/>
        <dbReference type="Rhea" id="RHEA-COMP:11604"/>
        <dbReference type="ChEBI" id="CHEBI:15378"/>
        <dbReference type="ChEBI" id="CHEBI:29999"/>
        <dbReference type="ChEBI" id="CHEBI:30616"/>
        <dbReference type="ChEBI" id="CHEBI:83421"/>
        <dbReference type="ChEBI" id="CHEBI:456216"/>
        <dbReference type="EC" id="2.7.11.1"/>
    </reaction>
</comment>
<gene>
    <name evidence="13" type="ORF">MKW94_011109</name>
</gene>
<dbReference type="Proteomes" id="UP001177140">
    <property type="component" value="Unassembled WGS sequence"/>
</dbReference>
<evidence type="ECO:0000256" key="7">
    <source>
        <dbReference type="ARBA" id="ARBA00022840"/>
    </source>
</evidence>
<keyword evidence="3" id="KW-0723">Serine/threonine-protein kinase</keyword>
<dbReference type="EC" id="2.7.11.1" evidence="2"/>
<evidence type="ECO:0000256" key="4">
    <source>
        <dbReference type="ARBA" id="ARBA00022679"/>
    </source>
</evidence>
<dbReference type="InterPro" id="IPR000719">
    <property type="entry name" value="Prot_kinase_dom"/>
</dbReference>
<dbReference type="GO" id="GO:0004674">
    <property type="term" value="F:protein serine/threonine kinase activity"/>
    <property type="evidence" value="ECO:0007669"/>
    <property type="project" value="UniProtKB-KW"/>
</dbReference>
<evidence type="ECO:0000256" key="2">
    <source>
        <dbReference type="ARBA" id="ARBA00012513"/>
    </source>
</evidence>
<dbReference type="EMBL" id="JAJJMA010159362">
    <property type="protein sequence ID" value="MCL7035659.1"/>
    <property type="molecule type" value="Genomic_DNA"/>
</dbReference>